<dbReference type="FunFam" id="2.20.100.10:FF:000007">
    <property type="entry name" value="Thrombospondin 1"/>
    <property type="match status" value="1"/>
</dbReference>
<evidence type="ECO:0000256" key="5">
    <source>
        <dbReference type="ARBA" id="ARBA00022737"/>
    </source>
</evidence>
<dbReference type="PROSITE" id="PS01180">
    <property type="entry name" value="CUB"/>
    <property type="match status" value="1"/>
</dbReference>
<keyword evidence="9" id="KW-0865">Zymogen</keyword>
<comment type="caution">
    <text evidence="12">Lacks conserved residue(s) required for the propagation of feature annotation.</text>
</comment>
<dbReference type="CDD" id="cd04280">
    <property type="entry name" value="ZnMc_astacin_like"/>
    <property type="match status" value="1"/>
</dbReference>
<dbReference type="GO" id="GO:0004222">
    <property type="term" value="F:metalloendopeptidase activity"/>
    <property type="evidence" value="ECO:0007669"/>
    <property type="project" value="UniProtKB-UniRule"/>
</dbReference>
<evidence type="ECO:0000256" key="8">
    <source>
        <dbReference type="ARBA" id="ARBA00023049"/>
    </source>
</evidence>
<dbReference type="PRINTS" id="PR01705">
    <property type="entry name" value="TSP1REPEAT"/>
</dbReference>
<feature type="chain" id="PRO_5028508407" description="Metalloendopeptidase" evidence="14">
    <location>
        <begin position="19"/>
        <end position="1183"/>
    </location>
</feature>
<gene>
    <name evidence="19" type="primary">LOC109485440</name>
</gene>
<dbReference type="KEGG" id="bbel:109485440"/>
<dbReference type="InterPro" id="IPR000859">
    <property type="entry name" value="CUB_dom"/>
</dbReference>
<evidence type="ECO:0000256" key="2">
    <source>
        <dbReference type="ARBA" id="ARBA00022670"/>
    </source>
</evidence>
<keyword evidence="5" id="KW-0677">Repeat</keyword>
<dbReference type="InterPro" id="IPR003582">
    <property type="entry name" value="ShKT_dom"/>
</dbReference>
<dbReference type="EC" id="3.4.24.-" evidence="14"/>
<dbReference type="PROSITE" id="PS00022">
    <property type="entry name" value="EGF_1"/>
    <property type="match status" value="1"/>
</dbReference>
<dbReference type="AlphaFoldDB" id="A0A6P4ZTV7"/>
<keyword evidence="10 12" id="KW-1015">Disulfide bond</keyword>
<keyword evidence="4 14" id="KW-0732">Signal</keyword>
<dbReference type="GeneID" id="109485440"/>
<dbReference type="InterPro" id="IPR000742">
    <property type="entry name" value="EGF"/>
</dbReference>
<dbReference type="InterPro" id="IPR034035">
    <property type="entry name" value="Astacin-like_dom"/>
</dbReference>
<dbReference type="SUPFAM" id="SSF49854">
    <property type="entry name" value="Spermadhesin, CUB domain"/>
    <property type="match status" value="1"/>
</dbReference>
<dbReference type="SMART" id="SM00254">
    <property type="entry name" value="ShKT"/>
    <property type="match status" value="4"/>
</dbReference>
<evidence type="ECO:0000256" key="10">
    <source>
        <dbReference type="ARBA" id="ARBA00023157"/>
    </source>
</evidence>
<organism evidence="18 19">
    <name type="scientific">Branchiostoma belcheri</name>
    <name type="common">Amphioxus</name>
    <dbReference type="NCBI Taxonomy" id="7741"/>
    <lineage>
        <taxon>Eukaryota</taxon>
        <taxon>Metazoa</taxon>
        <taxon>Chordata</taxon>
        <taxon>Cephalochordata</taxon>
        <taxon>Leptocardii</taxon>
        <taxon>Amphioxiformes</taxon>
        <taxon>Branchiostomatidae</taxon>
        <taxon>Branchiostoma</taxon>
    </lineage>
</organism>
<evidence type="ECO:0000256" key="14">
    <source>
        <dbReference type="RuleBase" id="RU361183"/>
    </source>
</evidence>
<evidence type="ECO:0000256" key="1">
    <source>
        <dbReference type="ARBA" id="ARBA00002657"/>
    </source>
</evidence>
<dbReference type="InterPro" id="IPR036383">
    <property type="entry name" value="TSP1_rpt_sf"/>
</dbReference>
<reference evidence="19" key="1">
    <citation type="submission" date="2025-08" db="UniProtKB">
        <authorList>
            <consortium name="RefSeq"/>
        </authorList>
    </citation>
    <scope>IDENTIFICATION</scope>
    <source>
        <tissue evidence="19">Gonad</tissue>
    </source>
</reference>
<evidence type="ECO:0000256" key="13">
    <source>
        <dbReference type="PROSITE-ProRule" id="PRU01211"/>
    </source>
</evidence>
<evidence type="ECO:0000256" key="11">
    <source>
        <dbReference type="ARBA" id="ARBA00023180"/>
    </source>
</evidence>
<evidence type="ECO:0000259" key="16">
    <source>
        <dbReference type="PROSITE" id="PS01180"/>
    </source>
</evidence>
<keyword evidence="6 13" id="KW-0378">Hydrolase</keyword>
<evidence type="ECO:0000256" key="15">
    <source>
        <dbReference type="SAM" id="MobiDB-lite"/>
    </source>
</evidence>
<evidence type="ECO:0000256" key="7">
    <source>
        <dbReference type="ARBA" id="ARBA00022833"/>
    </source>
</evidence>
<evidence type="ECO:0000256" key="4">
    <source>
        <dbReference type="ARBA" id="ARBA00022729"/>
    </source>
</evidence>
<dbReference type="SMART" id="SM00235">
    <property type="entry name" value="ZnMc"/>
    <property type="match status" value="1"/>
</dbReference>
<dbReference type="RefSeq" id="XP_019644605.1">
    <property type="nucleotide sequence ID" value="XM_019789046.1"/>
</dbReference>
<dbReference type="Pfam" id="PF01400">
    <property type="entry name" value="Astacin"/>
    <property type="match status" value="1"/>
</dbReference>
<dbReference type="InterPro" id="IPR035914">
    <property type="entry name" value="Sperma_CUB_dom_sf"/>
</dbReference>
<evidence type="ECO:0000256" key="12">
    <source>
        <dbReference type="PROSITE-ProRule" id="PRU00059"/>
    </source>
</evidence>
<feature type="active site" evidence="13">
    <location>
        <position position="168"/>
    </location>
</feature>
<keyword evidence="11" id="KW-0325">Glycoprotein</keyword>
<dbReference type="SMART" id="SM00181">
    <property type="entry name" value="EGF"/>
    <property type="match status" value="4"/>
</dbReference>
<keyword evidence="2 13" id="KW-0645">Protease</keyword>
<proteinExistence type="predicted"/>
<comment type="cofactor">
    <cofactor evidence="13 14">
        <name>Zn(2+)</name>
        <dbReference type="ChEBI" id="CHEBI:29105"/>
    </cofactor>
    <text evidence="13 14">Binds 1 zinc ion per subunit.</text>
</comment>
<evidence type="ECO:0000259" key="17">
    <source>
        <dbReference type="PROSITE" id="PS51864"/>
    </source>
</evidence>
<name>A0A6P4ZTV7_BRABE</name>
<keyword evidence="7 13" id="KW-0862">Zinc</keyword>
<comment type="function">
    <text evidence="1">Metalloprotease.</text>
</comment>
<feature type="domain" description="CUB" evidence="16">
    <location>
        <begin position="497"/>
        <end position="609"/>
    </location>
</feature>
<dbReference type="Gene3D" id="2.60.120.290">
    <property type="entry name" value="Spermadhesin, CUB domain"/>
    <property type="match status" value="1"/>
</dbReference>
<evidence type="ECO:0000313" key="19">
    <source>
        <dbReference type="RefSeq" id="XP_019644605.1"/>
    </source>
</evidence>
<dbReference type="Pfam" id="PF00431">
    <property type="entry name" value="CUB"/>
    <property type="match status" value="1"/>
</dbReference>
<evidence type="ECO:0000256" key="3">
    <source>
        <dbReference type="ARBA" id="ARBA00022723"/>
    </source>
</evidence>
<dbReference type="SMART" id="SM00209">
    <property type="entry name" value="TSP1"/>
    <property type="match status" value="2"/>
</dbReference>
<dbReference type="SUPFAM" id="SSF82895">
    <property type="entry name" value="TSP-1 type 1 repeat"/>
    <property type="match status" value="2"/>
</dbReference>
<feature type="binding site" evidence="13">
    <location>
        <position position="177"/>
    </location>
    <ligand>
        <name>Zn(2+)</name>
        <dbReference type="ChEBI" id="CHEBI:29105"/>
        <note>catalytic</note>
    </ligand>
</feature>
<dbReference type="InterPro" id="IPR006026">
    <property type="entry name" value="Peptidase_Metallo"/>
</dbReference>
<feature type="signal peptide" evidence="14">
    <location>
        <begin position="1"/>
        <end position="18"/>
    </location>
</feature>
<dbReference type="SUPFAM" id="SSF55486">
    <property type="entry name" value="Metalloproteases ('zincins'), catalytic domain"/>
    <property type="match status" value="1"/>
</dbReference>
<feature type="region of interest" description="Disordered" evidence="15">
    <location>
        <begin position="604"/>
        <end position="704"/>
    </location>
</feature>
<evidence type="ECO:0000313" key="18">
    <source>
        <dbReference type="Proteomes" id="UP000515135"/>
    </source>
</evidence>
<dbReference type="SMART" id="SM00042">
    <property type="entry name" value="CUB"/>
    <property type="match status" value="1"/>
</dbReference>
<dbReference type="InterPro" id="IPR024079">
    <property type="entry name" value="MetalloPept_cat_dom_sf"/>
</dbReference>
<feature type="disulfide bond" evidence="12">
    <location>
        <begin position="497"/>
        <end position="524"/>
    </location>
</feature>
<dbReference type="InterPro" id="IPR001506">
    <property type="entry name" value="Peptidase_M12A"/>
</dbReference>
<dbReference type="PROSITE" id="PS51864">
    <property type="entry name" value="ASTACIN"/>
    <property type="match status" value="1"/>
</dbReference>
<dbReference type="PRINTS" id="PR00480">
    <property type="entry name" value="ASTACIN"/>
</dbReference>
<dbReference type="PANTHER" id="PTHR10127">
    <property type="entry name" value="DISCOIDIN, CUB, EGF, LAMININ , AND ZINC METALLOPROTEASE DOMAIN CONTAINING"/>
    <property type="match status" value="1"/>
</dbReference>
<dbReference type="Proteomes" id="UP000515135">
    <property type="component" value="Unplaced"/>
</dbReference>
<dbReference type="CDD" id="cd00041">
    <property type="entry name" value="CUB"/>
    <property type="match status" value="1"/>
</dbReference>
<keyword evidence="18" id="KW-1185">Reference proteome</keyword>
<dbReference type="GO" id="GO:0006508">
    <property type="term" value="P:proteolysis"/>
    <property type="evidence" value="ECO:0007669"/>
    <property type="project" value="UniProtKB-KW"/>
</dbReference>
<evidence type="ECO:0000256" key="6">
    <source>
        <dbReference type="ARBA" id="ARBA00022801"/>
    </source>
</evidence>
<dbReference type="Pfam" id="PF00090">
    <property type="entry name" value="TSP_1"/>
    <property type="match status" value="2"/>
</dbReference>
<dbReference type="FunFam" id="3.40.390.10:FF:000015">
    <property type="entry name" value="Meprin A subunit"/>
    <property type="match status" value="1"/>
</dbReference>
<feature type="binding site" evidence="13">
    <location>
        <position position="171"/>
    </location>
    <ligand>
        <name>Zn(2+)</name>
        <dbReference type="ChEBI" id="CHEBI:29105"/>
        <note>catalytic</note>
    </ligand>
</feature>
<dbReference type="PROSITE" id="PS50092">
    <property type="entry name" value="TSP1"/>
    <property type="match status" value="2"/>
</dbReference>
<accession>A0A6P4ZTV7</accession>
<dbReference type="InterPro" id="IPR000884">
    <property type="entry name" value="TSP1_rpt"/>
</dbReference>
<dbReference type="PROSITE" id="PS01186">
    <property type="entry name" value="EGF_2"/>
    <property type="match status" value="1"/>
</dbReference>
<keyword evidence="3 13" id="KW-0479">Metal-binding</keyword>
<dbReference type="Gene3D" id="3.40.390.10">
    <property type="entry name" value="Collagenase (Catalytic Domain)"/>
    <property type="match status" value="1"/>
</dbReference>
<dbReference type="PANTHER" id="PTHR10127:SF780">
    <property type="entry name" value="METALLOENDOPEPTIDASE"/>
    <property type="match status" value="1"/>
</dbReference>
<evidence type="ECO:0000256" key="9">
    <source>
        <dbReference type="ARBA" id="ARBA00023145"/>
    </source>
</evidence>
<feature type="compositionally biased region" description="Low complexity" evidence="15">
    <location>
        <begin position="607"/>
        <end position="704"/>
    </location>
</feature>
<dbReference type="OrthoDB" id="291007at2759"/>
<dbReference type="GO" id="GO:0008270">
    <property type="term" value="F:zinc ion binding"/>
    <property type="evidence" value="ECO:0007669"/>
    <property type="project" value="UniProtKB-UniRule"/>
</dbReference>
<dbReference type="FunFam" id="2.60.120.290:FF:000005">
    <property type="entry name" value="Procollagen C-endopeptidase enhancer 1"/>
    <property type="match status" value="1"/>
</dbReference>
<protein>
    <recommendedName>
        <fullName evidence="14">Metalloendopeptidase</fullName>
        <ecNumber evidence="14">3.4.24.-</ecNumber>
    </recommendedName>
</protein>
<sequence length="1183" mass="127487">MEGIKVALVAFLVVVCEGSPVEKRQVQVQLPNNLLQSGSLLSEYIMMIMDQILQVNENEGMDLFEGDIKGVDWTTRNAIRDRTKIWQTREVPYIIDPSVSPEAQAAIQEAIQEFHSKTCLRFRQRTTETDYILFKKIGGCWSNVGRTGGMQELSVGDGCEFKGTVAHEMMHALGFWHEQSRTDRDNYINVMWQNIQDGKEHNFNKYSQDQVDTLGMPYDYGSIMHYSQYAFSKNGQPTITPKQSTPDALGQRNGLSDTDVQKIQLLYSCSGGSSGSGTTGTAAPTVTPNNWSSWSSWSECSLDCQKTRQRFCTDANNVGCVGDSTEVAQCPLPCSPVTAIGCWVDNLSSPPVPSMENSDASLADNYRTRTSAIRKCADVANARGYQVFAIGDNGKCYSSSTAHTTYMSLGPSGGCSANGRGGTNAINAYSFSSGSIDGQWGEWGPWGTCTKSCGVGTQHRYRQCNNPIPANGGADCQGNNFEVQFCNTDECPANPVCGPSDRVGPSGEIRLTTFPAPYEPFLNCRYNIDGQGLPITLEFLDLDIEYASRCVYDYLKVYDGTSESDVMLGNICGTTSPGTITSSGDKLFLLFKSDDSTSGRGYRIRYTVATPTQAPTTTTPKPTTTPRPTTTTRPTTTPRPTTQTTTTPKPTTTPRPTTQTTTTPRPTTQTTTTPRPTTQTTTTPQPATTPRPVVTTTTTTPAPVTNPTTYVDDCQNLSPLCGANPGWPTFDSCSTDYVRDNCPQFCGLCTCDNRPCYNGGHRGGNPNNYGENTCDCNCVDNWSGPTCQVCNLQCLNGGVLDRSSCTCLCPHGFDGETCAETCRDSSELCGANPGWPSVDSCVHSYVRDNCHAMCGVCSTSVNLLTYLHVCIFFFPDLAPTPAPTGAACQNKSPLCGANPGWPTTESCRTDYVRENCPQFCGLCSCGKTCANGGTVAGNPDNYLEHTCDCNCAGLWSGELCDECNVQCLNGGVLDRSTCTCSCPPGFSGEKCEGKRADDSTAESCQNVSPLCGRSPGWPYVSQCSTDYVKENCQQFCGVCSKYLWTFSLVKAAVRLHVLTAGPAAGTRTTTAPTPATVTVPACGADQPAKNATCSVLMAACWTGPPARVSVRMGLTGKLAPSPARTAATCVVQTPDGRPLTSVLSITSETTVTLSVASVCLEEDGSRWKERFANRPRHLWTRIP</sequence>
<feature type="binding site" evidence="13">
    <location>
        <position position="167"/>
    </location>
    <ligand>
        <name>Zn(2+)</name>
        <dbReference type="ChEBI" id="CHEBI:29105"/>
        <note>catalytic</note>
    </ligand>
</feature>
<dbReference type="Gene3D" id="2.20.100.10">
    <property type="entry name" value="Thrombospondin type-1 (TSP1) repeat"/>
    <property type="match status" value="2"/>
</dbReference>
<keyword evidence="8 13" id="KW-0482">Metalloprotease</keyword>
<feature type="domain" description="Peptidase M12A" evidence="17">
    <location>
        <begin position="77"/>
        <end position="270"/>
    </location>
</feature>